<name>A0A852WDB6_PSEA5</name>
<feature type="transmembrane region" description="Helical" evidence="1">
    <location>
        <begin position="29"/>
        <end position="46"/>
    </location>
</feature>
<evidence type="ECO:0000313" key="3">
    <source>
        <dbReference type="Proteomes" id="UP000549695"/>
    </source>
</evidence>
<evidence type="ECO:0000313" key="2">
    <source>
        <dbReference type="EMBL" id="NYG03726.1"/>
    </source>
</evidence>
<feature type="transmembrane region" description="Helical" evidence="1">
    <location>
        <begin position="53"/>
        <end position="76"/>
    </location>
</feature>
<keyword evidence="1" id="KW-1133">Transmembrane helix</keyword>
<reference evidence="2 3" key="1">
    <citation type="submission" date="2020-07" db="EMBL/GenBank/DDBJ databases">
        <title>Sequencing the genomes of 1000 actinobacteria strains.</title>
        <authorList>
            <person name="Klenk H.-P."/>
        </authorList>
    </citation>
    <scope>NUCLEOTIDE SEQUENCE [LARGE SCALE GENOMIC DNA]</scope>
    <source>
        <strain evidence="2 3">DSM 44749</strain>
    </source>
</reference>
<feature type="transmembrane region" description="Helical" evidence="1">
    <location>
        <begin position="137"/>
        <end position="159"/>
    </location>
</feature>
<keyword evidence="1" id="KW-0812">Transmembrane</keyword>
<dbReference type="EMBL" id="JACCCZ010000001">
    <property type="protein sequence ID" value="NYG03726.1"/>
    <property type="molecule type" value="Genomic_DNA"/>
</dbReference>
<protein>
    <recommendedName>
        <fullName evidence="4">DUF1097 domain-containing protein</fullName>
    </recommendedName>
</protein>
<keyword evidence="3" id="KW-1185">Reference proteome</keyword>
<evidence type="ECO:0008006" key="4">
    <source>
        <dbReference type="Google" id="ProtNLM"/>
    </source>
</evidence>
<keyword evidence="1" id="KW-0472">Membrane</keyword>
<evidence type="ECO:0000256" key="1">
    <source>
        <dbReference type="SAM" id="Phobius"/>
    </source>
</evidence>
<dbReference type="RefSeq" id="WP_179761872.1">
    <property type="nucleotide sequence ID" value="NZ_BAAAJZ010000003.1"/>
</dbReference>
<sequence>MKLPVALALVIGVAGAVIAYLYLGPLSGLGLFVPATFLGAATFFAAGGDRPALVTALATNVWGIVTGTVMLVLAGLTTNPALLGLTIGGMTAVFILGALVPVLGFVPGAVVGFATTAAFGLLSGASGTDFSLPTGPFTVMLLSFVVGSVVLGYGCSLVVGRLTARSAAPAAA</sequence>
<gene>
    <name evidence="2" type="ORF">HDA37_004011</name>
</gene>
<comment type="caution">
    <text evidence="2">The sequence shown here is derived from an EMBL/GenBank/DDBJ whole genome shotgun (WGS) entry which is preliminary data.</text>
</comment>
<proteinExistence type="predicted"/>
<dbReference type="Proteomes" id="UP000549695">
    <property type="component" value="Unassembled WGS sequence"/>
</dbReference>
<dbReference type="Pfam" id="PF06496">
    <property type="entry name" value="DUF1097"/>
    <property type="match status" value="1"/>
</dbReference>
<dbReference type="InterPro" id="IPR009476">
    <property type="entry name" value="DUF1097"/>
</dbReference>
<organism evidence="2 3">
    <name type="scientific">Pseudonocardia alni</name>
    <name type="common">Amycolata alni</name>
    <dbReference type="NCBI Taxonomy" id="33907"/>
    <lineage>
        <taxon>Bacteria</taxon>
        <taxon>Bacillati</taxon>
        <taxon>Actinomycetota</taxon>
        <taxon>Actinomycetes</taxon>
        <taxon>Pseudonocardiales</taxon>
        <taxon>Pseudonocardiaceae</taxon>
        <taxon>Pseudonocardia</taxon>
    </lineage>
</organism>
<dbReference type="GeneID" id="98053710"/>
<dbReference type="AlphaFoldDB" id="A0A852WDB6"/>
<accession>A0A852WDB6</accession>